<organism evidence="3 4">
    <name type="scientific">Microvenator marinus</name>
    <dbReference type="NCBI Taxonomy" id="2600177"/>
    <lineage>
        <taxon>Bacteria</taxon>
        <taxon>Deltaproteobacteria</taxon>
        <taxon>Bradymonadales</taxon>
        <taxon>Microvenatoraceae</taxon>
        <taxon>Microvenator</taxon>
    </lineage>
</organism>
<name>A0A5B8XPW9_9DELT</name>
<keyword evidence="4" id="KW-1185">Reference proteome</keyword>
<keyword evidence="1" id="KW-0732">Signal</keyword>
<dbReference type="Gene3D" id="2.50.20.10">
    <property type="entry name" value="Lipoprotein localisation LolA/LolB/LppX"/>
    <property type="match status" value="1"/>
</dbReference>
<gene>
    <name evidence="3" type="ORF">FRD01_07750</name>
</gene>
<protein>
    <submittedName>
        <fullName evidence="3">Outer membrane lipoprotein-sorting protein</fullName>
    </submittedName>
</protein>
<sequence length="252" mass="28454">MRLAPFMTLCFLLLSTTVSAQESAEDIIDKALDRNAMGFQSGMANLELNIEDSKGVKIERRLEVRSRKISERTHTLVKLTAPKEVFGQSFLFAEGSGENDVWMYMPAFKVTRRIEGNQKNGSFLGSHFTYADFESRDLKEATHKRLEDEKIGNTPVFVIESAPKDKTSEYSKTVSYIRQSDHIPLRIRFFGKDSKVAKTLFIEKLDKTEKGQTYAKQMTLRPEGGGHTTIIISALSEAEIPESVFSKDQLGK</sequence>
<dbReference type="CDD" id="cd16329">
    <property type="entry name" value="LolA_like"/>
    <property type="match status" value="1"/>
</dbReference>
<evidence type="ECO:0000256" key="1">
    <source>
        <dbReference type="SAM" id="SignalP"/>
    </source>
</evidence>
<feature type="domain" description="Uncharacterized protein TP-0789" evidence="2">
    <location>
        <begin position="72"/>
        <end position="251"/>
    </location>
</feature>
<dbReference type="KEGG" id="bbae:FRD01_07750"/>
<feature type="chain" id="PRO_5023027003" evidence="1">
    <location>
        <begin position="21"/>
        <end position="252"/>
    </location>
</feature>
<dbReference type="EMBL" id="CP042467">
    <property type="protein sequence ID" value="QED27137.1"/>
    <property type="molecule type" value="Genomic_DNA"/>
</dbReference>
<evidence type="ECO:0000313" key="3">
    <source>
        <dbReference type="EMBL" id="QED27137.1"/>
    </source>
</evidence>
<dbReference type="Pfam" id="PF17131">
    <property type="entry name" value="LolA_like"/>
    <property type="match status" value="1"/>
</dbReference>
<keyword evidence="3" id="KW-0449">Lipoprotein</keyword>
<dbReference type="InterPro" id="IPR033399">
    <property type="entry name" value="TP_0789-like"/>
</dbReference>
<dbReference type="Proteomes" id="UP000321595">
    <property type="component" value="Chromosome"/>
</dbReference>
<evidence type="ECO:0000313" key="4">
    <source>
        <dbReference type="Proteomes" id="UP000321595"/>
    </source>
</evidence>
<dbReference type="OrthoDB" id="9803781at2"/>
<evidence type="ECO:0000259" key="2">
    <source>
        <dbReference type="Pfam" id="PF17131"/>
    </source>
</evidence>
<reference evidence="3 4" key="1">
    <citation type="submission" date="2019-08" db="EMBL/GenBank/DDBJ databases">
        <authorList>
            <person name="Liang Q."/>
        </authorList>
    </citation>
    <scope>NUCLEOTIDE SEQUENCE [LARGE SCALE GENOMIC DNA]</scope>
    <source>
        <strain evidence="3 4">V1718</strain>
    </source>
</reference>
<feature type="signal peptide" evidence="1">
    <location>
        <begin position="1"/>
        <end position="20"/>
    </location>
</feature>
<dbReference type="AlphaFoldDB" id="A0A5B8XPW9"/>
<accession>A0A5B8XPW9</accession>
<dbReference type="RefSeq" id="WP_146958822.1">
    <property type="nucleotide sequence ID" value="NZ_CP042467.1"/>
</dbReference>
<proteinExistence type="predicted"/>